<proteinExistence type="predicted"/>
<comment type="caution">
    <text evidence="1">The sequence shown here is derived from an EMBL/GenBank/DDBJ whole genome shotgun (WGS) entry which is preliminary data.</text>
</comment>
<dbReference type="InterPro" id="IPR001646">
    <property type="entry name" value="5peptide_repeat"/>
</dbReference>
<keyword evidence="2" id="KW-1185">Reference proteome</keyword>
<dbReference type="AlphaFoldDB" id="A0AA88GXL6"/>
<reference evidence="1 2" key="1">
    <citation type="journal article" date="2018" name="BMC Genomics">
        <title>The genome of Naegleria lovaniensis, the basis for a comparative approach to unravel pathogenicity factors of the human pathogenic amoeba N. fowleri.</title>
        <authorList>
            <person name="Liechti N."/>
            <person name="Schurch N."/>
            <person name="Bruggmann R."/>
            <person name="Wittwer M."/>
        </authorList>
    </citation>
    <scope>NUCLEOTIDE SEQUENCE [LARGE SCALE GENOMIC DNA]</scope>
    <source>
        <strain evidence="1 2">ATCC 30569</strain>
    </source>
</reference>
<dbReference type="EMBL" id="PYSW02000003">
    <property type="protein sequence ID" value="KAG2392870.1"/>
    <property type="molecule type" value="Genomic_DNA"/>
</dbReference>
<gene>
    <name evidence="1" type="ORF">C9374_009447</name>
</gene>
<organism evidence="1 2">
    <name type="scientific">Naegleria lovaniensis</name>
    <name type="common">Amoeba</name>
    <dbReference type="NCBI Taxonomy" id="51637"/>
    <lineage>
        <taxon>Eukaryota</taxon>
        <taxon>Discoba</taxon>
        <taxon>Heterolobosea</taxon>
        <taxon>Tetramitia</taxon>
        <taxon>Eutetramitia</taxon>
        <taxon>Vahlkampfiidae</taxon>
        <taxon>Naegleria</taxon>
    </lineage>
</organism>
<accession>A0AA88GXL6</accession>
<sequence length="232" mass="27040">MEDCDFSDATGMDSFWNALLDIIVKACKLSNTTCVISHHKYLVTSKRYEKSCFTNVDFKDIPGKLQECTLDNCKFEFERQPKTSLTGSKFQKIDFSKCTFSDCKFKNIQWNKNDVLANSFARCEFSECNFRNADLRDEVFSQCTFTNCQFWNCLMTTWLYQKISPSSRVQTDPVLPFGKQTTKRPFVVKVTSPNSVQELSREEIDEWEKSTNLIDDTFYDSVEELSQEEIEE</sequence>
<name>A0AA88GXL6_NAELO</name>
<evidence type="ECO:0008006" key="3">
    <source>
        <dbReference type="Google" id="ProtNLM"/>
    </source>
</evidence>
<evidence type="ECO:0000313" key="2">
    <source>
        <dbReference type="Proteomes" id="UP000816034"/>
    </source>
</evidence>
<dbReference type="RefSeq" id="XP_044554764.1">
    <property type="nucleotide sequence ID" value="XM_044699635.1"/>
</dbReference>
<dbReference type="GeneID" id="68101901"/>
<protein>
    <recommendedName>
        <fullName evidence="3">Pentapeptide repeat-containing protein</fullName>
    </recommendedName>
</protein>
<evidence type="ECO:0000313" key="1">
    <source>
        <dbReference type="EMBL" id="KAG2392870.1"/>
    </source>
</evidence>
<dbReference type="Pfam" id="PF13576">
    <property type="entry name" value="Pentapeptide_3"/>
    <property type="match status" value="1"/>
</dbReference>
<dbReference type="Gene3D" id="2.160.20.80">
    <property type="entry name" value="E3 ubiquitin-protein ligase SopA"/>
    <property type="match status" value="1"/>
</dbReference>
<dbReference type="Proteomes" id="UP000816034">
    <property type="component" value="Unassembled WGS sequence"/>
</dbReference>
<dbReference type="SUPFAM" id="SSF141571">
    <property type="entry name" value="Pentapeptide repeat-like"/>
    <property type="match status" value="1"/>
</dbReference>